<reference evidence="2 3" key="1">
    <citation type="submission" date="2019-06" db="EMBL/GenBank/DDBJ databases">
        <title>Draft genomes of female and male turbot (Scophthalmus maximus).</title>
        <authorList>
            <person name="Xu H."/>
            <person name="Xu X.-W."/>
            <person name="Shao C."/>
            <person name="Chen S."/>
        </authorList>
    </citation>
    <scope>NUCLEOTIDE SEQUENCE [LARGE SCALE GENOMIC DNA]</scope>
    <source>
        <strain evidence="2">Ysfricsl-2016a</strain>
        <tissue evidence="2">Blood</tissue>
    </source>
</reference>
<dbReference type="AlphaFoldDB" id="A0A6A4RPE5"/>
<comment type="caution">
    <text evidence="2">The sequence shown here is derived from an EMBL/GenBank/DDBJ whole genome shotgun (WGS) entry which is preliminary data.</text>
</comment>
<accession>A0A6A4RPE5</accession>
<feature type="compositionally biased region" description="Polar residues" evidence="1">
    <location>
        <begin position="75"/>
        <end position="88"/>
    </location>
</feature>
<dbReference type="Proteomes" id="UP000438429">
    <property type="component" value="Unassembled WGS sequence"/>
</dbReference>
<dbReference type="EMBL" id="VEVO01000139">
    <property type="protein sequence ID" value="KAF0022115.1"/>
    <property type="molecule type" value="Genomic_DNA"/>
</dbReference>
<evidence type="ECO:0000313" key="2">
    <source>
        <dbReference type="EMBL" id="KAF0022115.1"/>
    </source>
</evidence>
<evidence type="ECO:0000256" key="1">
    <source>
        <dbReference type="SAM" id="MobiDB-lite"/>
    </source>
</evidence>
<sequence length="214" mass="23188">MEAKRSQSISNCVHLYEALPTTKSVPMLLHTVSSFLPGISSGNSACSHRLSDVEECQLSECGGEEELGGRDSPLPRSSSTSDITQQPAETLPGESISSETSNGYLNEAEVTWQAFDEEADTQSTQSAHMDVTTDPQGQGSLLLSHNEALAGPECAHPPHSAPPSYHHHNHYHYPQNPPTSPALLVHTECPRDYPLDDNMHQSVLHMPHHLGTAP</sequence>
<proteinExistence type="predicted"/>
<name>A0A6A4RPE5_SCOMX</name>
<organism evidence="2 3">
    <name type="scientific">Scophthalmus maximus</name>
    <name type="common">Turbot</name>
    <name type="synonym">Psetta maxima</name>
    <dbReference type="NCBI Taxonomy" id="52904"/>
    <lineage>
        <taxon>Eukaryota</taxon>
        <taxon>Metazoa</taxon>
        <taxon>Chordata</taxon>
        <taxon>Craniata</taxon>
        <taxon>Vertebrata</taxon>
        <taxon>Euteleostomi</taxon>
        <taxon>Actinopterygii</taxon>
        <taxon>Neopterygii</taxon>
        <taxon>Teleostei</taxon>
        <taxon>Neoteleostei</taxon>
        <taxon>Acanthomorphata</taxon>
        <taxon>Carangaria</taxon>
        <taxon>Pleuronectiformes</taxon>
        <taxon>Pleuronectoidei</taxon>
        <taxon>Scophthalmidae</taxon>
        <taxon>Scophthalmus</taxon>
    </lineage>
</organism>
<protein>
    <submittedName>
        <fullName evidence="2">Uncharacterized protein</fullName>
    </submittedName>
</protein>
<feature type="region of interest" description="Disordered" evidence="1">
    <location>
        <begin position="62"/>
        <end position="100"/>
    </location>
</feature>
<evidence type="ECO:0000313" key="3">
    <source>
        <dbReference type="Proteomes" id="UP000438429"/>
    </source>
</evidence>
<gene>
    <name evidence="2" type="ORF">F2P81_025632</name>
</gene>